<dbReference type="RefSeq" id="WP_079642458.1">
    <property type="nucleotide sequence ID" value="NZ_FUZF01000004.1"/>
</dbReference>
<feature type="transmembrane region" description="Helical" evidence="5">
    <location>
        <begin position="318"/>
        <end position="337"/>
    </location>
</feature>
<sequence length="408" mass="45036">MCNKRSLQLKGLAWYDWLKICVTIALFTGFTSSVFLYALNYVTNLRELHKELLWGLPFAGIVIVFLYNRYGGKASKGNNLLFEEYYNPKGNIPLIMAPLVVVATLLTHLFGGSAGREGTAVQYGGTYADQIAKRLRLDKTQTRIALICGVSAGFASLFGTPLAGAVFSVEMFRCGKLRYSAFIPTLFTAYLSHGISLLLKAPHMHYPFVRLEFGDIKYLLWILLFAILSGFVARLFTYTGETFNFLLKKIDSPYLRVLFGAIIILLLVAIVGDTRHIGLGMPTILESFDRPQSGLDFILKILLTCLTLNAGFKGGEVTPLFFIGAVFASFMSIYIPLPLLLITALGFVSVFSGCTKTPFACAVMAAELFGGYIFPFALICTLIAAFTAGRTGIYQSQKNRKFKNKTVS</sequence>
<dbReference type="EMBL" id="FUZF01000004">
    <property type="protein sequence ID" value="SKB61257.1"/>
    <property type="molecule type" value="Genomic_DNA"/>
</dbReference>
<comment type="subcellular location">
    <subcellularLocation>
        <location evidence="1">Membrane</location>
        <topology evidence="1">Multi-pass membrane protein</topology>
    </subcellularLocation>
</comment>
<dbReference type="InterPro" id="IPR050368">
    <property type="entry name" value="ClC-type_chloride_channel"/>
</dbReference>
<feature type="transmembrane region" description="Helical" evidence="5">
    <location>
        <begin position="254"/>
        <end position="272"/>
    </location>
</feature>
<reference evidence="7" key="1">
    <citation type="submission" date="2017-02" db="EMBL/GenBank/DDBJ databases">
        <authorList>
            <person name="Varghese N."/>
            <person name="Submissions S."/>
        </authorList>
    </citation>
    <scope>NUCLEOTIDE SEQUENCE [LARGE SCALE GENOMIC DNA]</scope>
    <source>
        <strain evidence="7">DSM 24091</strain>
    </source>
</reference>
<evidence type="ECO:0000256" key="2">
    <source>
        <dbReference type="ARBA" id="ARBA00022692"/>
    </source>
</evidence>
<dbReference type="Pfam" id="PF00654">
    <property type="entry name" value="Voltage_CLC"/>
    <property type="match status" value="1"/>
</dbReference>
<gene>
    <name evidence="6" type="ORF">SAMN05660841_01493</name>
</gene>
<proteinExistence type="predicted"/>
<dbReference type="InterPro" id="IPR014743">
    <property type="entry name" value="Cl-channel_core"/>
</dbReference>
<dbReference type="PANTHER" id="PTHR43427">
    <property type="entry name" value="CHLORIDE CHANNEL PROTEIN CLC-E"/>
    <property type="match status" value="1"/>
</dbReference>
<feature type="transmembrane region" description="Helical" evidence="5">
    <location>
        <begin position="17"/>
        <end position="40"/>
    </location>
</feature>
<evidence type="ECO:0000256" key="1">
    <source>
        <dbReference type="ARBA" id="ARBA00004141"/>
    </source>
</evidence>
<feature type="transmembrane region" description="Helical" evidence="5">
    <location>
        <begin position="372"/>
        <end position="393"/>
    </location>
</feature>
<dbReference type="PANTHER" id="PTHR43427:SF12">
    <property type="entry name" value="CHLORIDE TRANSPORTER"/>
    <property type="match status" value="1"/>
</dbReference>
<dbReference type="OrthoDB" id="9767361at2"/>
<dbReference type="GO" id="GO:0015108">
    <property type="term" value="F:chloride transmembrane transporter activity"/>
    <property type="evidence" value="ECO:0007669"/>
    <property type="project" value="InterPro"/>
</dbReference>
<keyword evidence="7" id="KW-1185">Reference proteome</keyword>
<protein>
    <submittedName>
        <fullName evidence="6">H+/Cl-antiporter ClcA</fullName>
    </submittedName>
</protein>
<keyword evidence="3 5" id="KW-1133">Transmembrane helix</keyword>
<feature type="transmembrane region" description="Helical" evidence="5">
    <location>
        <begin position="219"/>
        <end position="239"/>
    </location>
</feature>
<feature type="transmembrane region" description="Helical" evidence="5">
    <location>
        <begin position="90"/>
        <end position="110"/>
    </location>
</feature>
<dbReference type="GO" id="GO:0016020">
    <property type="term" value="C:membrane"/>
    <property type="evidence" value="ECO:0007669"/>
    <property type="project" value="UniProtKB-SubCell"/>
</dbReference>
<evidence type="ECO:0000256" key="3">
    <source>
        <dbReference type="ARBA" id="ARBA00022989"/>
    </source>
</evidence>
<evidence type="ECO:0000256" key="5">
    <source>
        <dbReference type="SAM" id="Phobius"/>
    </source>
</evidence>
<keyword evidence="4 5" id="KW-0472">Membrane</keyword>
<dbReference type="AlphaFoldDB" id="A0A1T5CP99"/>
<keyword evidence="2 5" id="KW-0812">Transmembrane</keyword>
<evidence type="ECO:0000256" key="4">
    <source>
        <dbReference type="ARBA" id="ARBA00023136"/>
    </source>
</evidence>
<dbReference type="InterPro" id="IPR001807">
    <property type="entry name" value="ClC"/>
</dbReference>
<dbReference type="SUPFAM" id="SSF81340">
    <property type="entry name" value="Clc chloride channel"/>
    <property type="match status" value="1"/>
</dbReference>
<feature type="transmembrane region" description="Helical" evidence="5">
    <location>
        <begin position="179"/>
        <end position="199"/>
    </location>
</feature>
<dbReference type="STRING" id="1513896.SAMN05660841_01493"/>
<accession>A0A1T5CP99</accession>
<feature type="transmembrane region" description="Helical" evidence="5">
    <location>
        <begin position="52"/>
        <end position="70"/>
    </location>
</feature>
<dbReference type="Gene3D" id="1.10.3080.10">
    <property type="entry name" value="Clc chloride channel"/>
    <property type="match status" value="1"/>
</dbReference>
<name>A0A1T5CP99_9SPHI</name>
<dbReference type="PRINTS" id="PR00762">
    <property type="entry name" value="CLCHANNEL"/>
</dbReference>
<feature type="transmembrane region" description="Helical" evidence="5">
    <location>
        <begin position="144"/>
        <end position="167"/>
    </location>
</feature>
<organism evidence="6 7">
    <name type="scientific">Sphingobacterium nematocida</name>
    <dbReference type="NCBI Taxonomy" id="1513896"/>
    <lineage>
        <taxon>Bacteria</taxon>
        <taxon>Pseudomonadati</taxon>
        <taxon>Bacteroidota</taxon>
        <taxon>Sphingobacteriia</taxon>
        <taxon>Sphingobacteriales</taxon>
        <taxon>Sphingobacteriaceae</taxon>
        <taxon>Sphingobacterium</taxon>
    </lineage>
</organism>
<evidence type="ECO:0000313" key="6">
    <source>
        <dbReference type="EMBL" id="SKB61257.1"/>
    </source>
</evidence>
<evidence type="ECO:0000313" key="7">
    <source>
        <dbReference type="Proteomes" id="UP000190150"/>
    </source>
</evidence>
<dbReference type="Proteomes" id="UP000190150">
    <property type="component" value="Unassembled WGS sequence"/>
</dbReference>